<reference evidence="11 12" key="1">
    <citation type="journal article" date="2024" name="Front Chem Biol">
        <title>Unveiling the potential of Daldinia eschscholtzii MFLUCC 19-0629 through bioactivity and bioinformatics studies for enhanced sustainable agriculture production.</title>
        <authorList>
            <person name="Brooks S."/>
            <person name="Weaver J.A."/>
            <person name="Klomchit A."/>
            <person name="Alharthi S.A."/>
            <person name="Onlamun T."/>
            <person name="Nurani R."/>
            <person name="Vong T.K."/>
            <person name="Alberti F."/>
            <person name="Greco C."/>
        </authorList>
    </citation>
    <scope>NUCLEOTIDE SEQUENCE [LARGE SCALE GENOMIC DNA]</scope>
    <source>
        <strain evidence="11">MFLUCC 19-0629</strain>
    </source>
</reference>
<comment type="function">
    <text evidence="10">Chitosanase catalyzing the endo-type cleavage of chitosan, the deacylated form of chitin. Chitosanase may be crucial in the degradation of the deacetylated portion of chitin in the fungal cell wall.</text>
</comment>
<evidence type="ECO:0000256" key="3">
    <source>
        <dbReference type="ARBA" id="ARBA00007799"/>
    </source>
</evidence>
<evidence type="ECO:0000256" key="6">
    <source>
        <dbReference type="ARBA" id="ARBA00022801"/>
    </source>
</evidence>
<evidence type="ECO:0000256" key="2">
    <source>
        <dbReference type="ARBA" id="ARBA00004613"/>
    </source>
</evidence>
<evidence type="ECO:0000256" key="10">
    <source>
        <dbReference type="RuleBase" id="RU361208"/>
    </source>
</evidence>
<dbReference type="PANTHER" id="PTHR42061:SF6">
    <property type="entry name" value="ENDO-CHITOSANASE"/>
    <property type="match status" value="1"/>
</dbReference>
<name>A0AAX6MRK0_9PEZI</name>
<feature type="chain" id="PRO_5043092308" description="Endo-chitosanase" evidence="10">
    <location>
        <begin position="18"/>
        <end position="253"/>
    </location>
</feature>
<keyword evidence="12" id="KW-1185">Reference proteome</keyword>
<evidence type="ECO:0000256" key="1">
    <source>
        <dbReference type="ARBA" id="ARBA00000405"/>
    </source>
</evidence>
<comment type="similarity">
    <text evidence="3 10">Belongs to the glycosyl hydrolase 75 family.</text>
</comment>
<dbReference type="PANTHER" id="PTHR42061">
    <property type="entry name" value="ENDO-CHITOSANASE"/>
    <property type="match status" value="1"/>
</dbReference>
<comment type="catalytic activity">
    <reaction evidence="1 10">
        <text>Endohydrolysis of beta-(1-&gt;4)-linkages between D-glucosamine residues in a partly acetylated chitosan.</text>
        <dbReference type="EC" id="3.2.1.132"/>
    </reaction>
</comment>
<evidence type="ECO:0000256" key="9">
    <source>
        <dbReference type="ARBA" id="ARBA00023326"/>
    </source>
</evidence>
<keyword evidence="5 10" id="KW-0732">Signal</keyword>
<accession>A0AAX6MRK0</accession>
<comment type="caution">
    <text evidence="11">The sequence shown here is derived from an EMBL/GenBank/DDBJ whole genome shotgun (WGS) entry which is preliminary data.</text>
</comment>
<dbReference type="AlphaFoldDB" id="A0AAX6MRK0"/>
<dbReference type="EC" id="3.2.1.132" evidence="10"/>
<feature type="signal peptide" evidence="10">
    <location>
        <begin position="1"/>
        <end position="17"/>
    </location>
</feature>
<evidence type="ECO:0000313" key="12">
    <source>
        <dbReference type="Proteomes" id="UP001369815"/>
    </source>
</evidence>
<gene>
    <name evidence="11" type="ORF">Daesc_002923</name>
</gene>
<keyword evidence="8 10" id="KW-0326">Glycosidase</keyword>
<sequence length="253" mass="28061">MSFKAYLLTLLFVSAQARDIPTNIRQFYNSVVAQGSCNSPLRTGFYDMVHNEDNSFAYCGDHLDDYGIIYLQGRNGKLANMDIDCDGLINKNDDGRCDDAHSVQSMTAMKRYVSSYRNGVPDLNPFVHNYVVFGNTGNKPGWVTFDPRTYGMKPLSVMAIIYGIWGDTNGDDGVNPRVGEASISIATLCFGHDFDGEIGFDEEEILYIGFTGTEAVPGPNANWMADDENQFQSSISSLGDRLIERIRGHNITN</sequence>
<evidence type="ECO:0000256" key="5">
    <source>
        <dbReference type="ARBA" id="ARBA00022729"/>
    </source>
</evidence>
<keyword evidence="4" id="KW-0964">Secreted</keyword>
<dbReference type="GO" id="GO:0000272">
    <property type="term" value="P:polysaccharide catabolic process"/>
    <property type="evidence" value="ECO:0007669"/>
    <property type="project" value="UniProtKB-KW"/>
</dbReference>
<protein>
    <recommendedName>
        <fullName evidence="10">Endo-chitosanase</fullName>
        <ecNumber evidence="10">3.2.1.132</ecNumber>
    </recommendedName>
</protein>
<keyword evidence="9 10" id="KW-0624">Polysaccharide degradation</keyword>
<keyword evidence="7" id="KW-0119">Carbohydrate metabolism</keyword>
<evidence type="ECO:0000256" key="4">
    <source>
        <dbReference type="ARBA" id="ARBA00022525"/>
    </source>
</evidence>
<organism evidence="11 12">
    <name type="scientific">Daldinia eschscholtzii</name>
    <dbReference type="NCBI Taxonomy" id="292717"/>
    <lineage>
        <taxon>Eukaryota</taxon>
        <taxon>Fungi</taxon>
        <taxon>Dikarya</taxon>
        <taxon>Ascomycota</taxon>
        <taxon>Pezizomycotina</taxon>
        <taxon>Sordariomycetes</taxon>
        <taxon>Xylariomycetidae</taxon>
        <taxon>Xylariales</taxon>
        <taxon>Hypoxylaceae</taxon>
        <taxon>Daldinia</taxon>
    </lineage>
</organism>
<keyword evidence="6 10" id="KW-0378">Hydrolase</keyword>
<dbReference type="GO" id="GO:0005576">
    <property type="term" value="C:extracellular region"/>
    <property type="evidence" value="ECO:0007669"/>
    <property type="project" value="UniProtKB-SubCell"/>
</dbReference>
<dbReference type="InterPro" id="IPR009939">
    <property type="entry name" value="Chitosanase_fungal"/>
</dbReference>
<proteinExistence type="inferred from homology"/>
<comment type="subcellular location">
    <subcellularLocation>
        <location evidence="2 10">Secreted</location>
    </subcellularLocation>
</comment>
<evidence type="ECO:0000256" key="8">
    <source>
        <dbReference type="ARBA" id="ARBA00023295"/>
    </source>
</evidence>
<evidence type="ECO:0000313" key="11">
    <source>
        <dbReference type="EMBL" id="KAK6955290.1"/>
    </source>
</evidence>
<dbReference type="Pfam" id="PF07335">
    <property type="entry name" value="Glyco_hydro_75"/>
    <property type="match status" value="1"/>
</dbReference>
<dbReference type="EMBL" id="JBANMG010000003">
    <property type="protein sequence ID" value="KAK6955290.1"/>
    <property type="molecule type" value="Genomic_DNA"/>
</dbReference>
<dbReference type="GO" id="GO:0016977">
    <property type="term" value="F:chitosanase activity"/>
    <property type="evidence" value="ECO:0007669"/>
    <property type="project" value="UniProtKB-EC"/>
</dbReference>
<evidence type="ECO:0000256" key="7">
    <source>
        <dbReference type="ARBA" id="ARBA00023277"/>
    </source>
</evidence>
<dbReference type="Proteomes" id="UP001369815">
    <property type="component" value="Unassembled WGS sequence"/>
</dbReference>